<evidence type="ECO:0000313" key="2">
    <source>
        <dbReference type="Proteomes" id="UP000799537"/>
    </source>
</evidence>
<dbReference type="EMBL" id="ML993609">
    <property type="protein sequence ID" value="KAF2163367.1"/>
    <property type="molecule type" value="Genomic_DNA"/>
</dbReference>
<protein>
    <submittedName>
        <fullName evidence="1">Uncharacterized protein</fullName>
    </submittedName>
</protein>
<proteinExistence type="predicted"/>
<dbReference type="RefSeq" id="XP_033664256.1">
    <property type="nucleotide sequence ID" value="XM_033813693.1"/>
</dbReference>
<dbReference type="Proteomes" id="UP000799537">
    <property type="component" value="Unassembled WGS sequence"/>
</dbReference>
<evidence type="ECO:0000313" key="1">
    <source>
        <dbReference type="EMBL" id="KAF2163367.1"/>
    </source>
</evidence>
<sequence length="148" mass="17047">MVRVSLLDRSKSWIRKTSDDDVPLRPFAEFTGLTVRQVLDDGDEYNEISIKLDFFTGRRRQWMDMESACPEPIVRMDQQDVMAEGLLHVIMQLREPSEEIHIDVVDDVITAMYNKKISKSLKLQLASVSRTSTINSKLRNFGQTDLAI</sequence>
<dbReference type="AlphaFoldDB" id="A0A6A6C851"/>
<accession>A0A6A6C851</accession>
<keyword evidence="2" id="KW-1185">Reference proteome</keyword>
<name>A0A6A6C851_ZASCE</name>
<reference evidence="1" key="1">
    <citation type="journal article" date="2020" name="Stud. Mycol.">
        <title>101 Dothideomycetes genomes: a test case for predicting lifestyles and emergence of pathogens.</title>
        <authorList>
            <person name="Haridas S."/>
            <person name="Albert R."/>
            <person name="Binder M."/>
            <person name="Bloem J."/>
            <person name="Labutti K."/>
            <person name="Salamov A."/>
            <person name="Andreopoulos B."/>
            <person name="Baker S."/>
            <person name="Barry K."/>
            <person name="Bills G."/>
            <person name="Bluhm B."/>
            <person name="Cannon C."/>
            <person name="Castanera R."/>
            <person name="Culley D."/>
            <person name="Daum C."/>
            <person name="Ezra D."/>
            <person name="Gonzalez J."/>
            <person name="Henrissat B."/>
            <person name="Kuo A."/>
            <person name="Liang C."/>
            <person name="Lipzen A."/>
            <person name="Lutzoni F."/>
            <person name="Magnuson J."/>
            <person name="Mondo S."/>
            <person name="Nolan M."/>
            <person name="Ohm R."/>
            <person name="Pangilinan J."/>
            <person name="Park H.-J."/>
            <person name="Ramirez L."/>
            <person name="Alfaro M."/>
            <person name="Sun H."/>
            <person name="Tritt A."/>
            <person name="Yoshinaga Y."/>
            <person name="Zwiers L.-H."/>
            <person name="Turgeon B."/>
            <person name="Goodwin S."/>
            <person name="Spatafora J."/>
            <person name="Crous P."/>
            <person name="Grigoriev I."/>
        </authorList>
    </citation>
    <scope>NUCLEOTIDE SEQUENCE</scope>
    <source>
        <strain evidence="1">ATCC 36951</strain>
    </source>
</reference>
<organism evidence="1 2">
    <name type="scientific">Zasmidium cellare ATCC 36951</name>
    <dbReference type="NCBI Taxonomy" id="1080233"/>
    <lineage>
        <taxon>Eukaryota</taxon>
        <taxon>Fungi</taxon>
        <taxon>Dikarya</taxon>
        <taxon>Ascomycota</taxon>
        <taxon>Pezizomycotina</taxon>
        <taxon>Dothideomycetes</taxon>
        <taxon>Dothideomycetidae</taxon>
        <taxon>Mycosphaerellales</taxon>
        <taxon>Mycosphaerellaceae</taxon>
        <taxon>Zasmidium</taxon>
    </lineage>
</organism>
<gene>
    <name evidence="1" type="ORF">M409DRAFT_57647</name>
</gene>
<dbReference type="GeneID" id="54566965"/>